<protein>
    <submittedName>
        <fullName evidence="2">Uncharacterized protein</fullName>
    </submittedName>
</protein>
<sequence>MRRRIRQLLSDRHADLIKQAPRHGQGLIGRHRQAAGGHQFGQSVPLIVGADSGDQGGKVGVRWYKSDLRGFAEGFGDVMPHLDAAAIVVPSPLNKERFEPEFERIADILQKRFSAKPGFRFGDVIGHDEEARGPFEQMCLKRGFHRVCLMPTVRDNARRCEWIHPSGLVVTAGALRGAPRRRGRARRVGSTAGEGIPLPDSDPSGSRFDGQLPPSGACRARSRSPIERPWTRQTAITRSKTITRPRRPRRASQATF</sequence>
<dbReference type="AlphaFoldDB" id="Q6N7K4"/>
<accession>Q6N7K4</accession>
<organism evidence="2">
    <name type="scientific">Rhodopseudomonas palustris (strain ATCC BAA-98 / CGA009)</name>
    <dbReference type="NCBI Taxonomy" id="258594"/>
    <lineage>
        <taxon>Bacteria</taxon>
        <taxon>Pseudomonadati</taxon>
        <taxon>Pseudomonadota</taxon>
        <taxon>Alphaproteobacteria</taxon>
        <taxon>Hyphomicrobiales</taxon>
        <taxon>Nitrobacteraceae</taxon>
        <taxon>Rhodopseudomonas</taxon>
    </lineage>
</organism>
<dbReference type="HOGENOM" id="CLU_1085365_0_0_5"/>
<proteinExistence type="predicted"/>
<dbReference type="EMBL" id="BX572600">
    <property type="protein sequence ID" value="CAE27694.1"/>
    <property type="molecule type" value="Genomic_DNA"/>
</dbReference>
<feature type="region of interest" description="Disordered" evidence="1">
    <location>
        <begin position="177"/>
        <end position="256"/>
    </location>
</feature>
<evidence type="ECO:0000256" key="1">
    <source>
        <dbReference type="SAM" id="MobiDB-lite"/>
    </source>
</evidence>
<feature type="compositionally biased region" description="Basic residues" evidence="1">
    <location>
        <begin position="241"/>
        <end position="250"/>
    </location>
</feature>
<name>Q6N7K4_RHOPA</name>
<feature type="compositionally biased region" description="Basic residues" evidence="1">
    <location>
        <begin position="178"/>
        <end position="187"/>
    </location>
</feature>
<reference evidence="2" key="1">
    <citation type="journal article" date="2004" name="Nat. Biotechnol.">
        <title>Complete genome sequence of the metabolically versatile photosynthetic bacterium Rhodopseudomonas palustris.</title>
        <authorList>
            <person name="Larimer F.W."/>
            <person name="Chain P."/>
            <person name="Hauser L."/>
            <person name="Lamerdin J."/>
            <person name="Malfatti S."/>
            <person name="Do L."/>
            <person name="Land M.L."/>
            <person name="Pelletier D.A."/>
            <person name="Beatty J.T."/>
            <person name="Lang A.S."/>
            <person name="Tabita F.R."/>
            <person name="Gibson J.L."/>
            <person name="Hanson T.E."/>
            <person name="Bobst C."/>
            <person name="Torres J.L."/>
            <person name="Peres C."/>
            <person name="Harrison F.H."/>
            <person name="Gibson J."/>
            <person name="Harwood C.S."/>
        </authorList>
    </citation>
    <scope>NUCLEOTIDE SEQUENCE [LARGE SCALE GENOMIC DNA]</scope>
    <source>
        <strain evidence="2">CGA009</strain>
    </source>
</reference>
<evidence type="ECO:0000313" key="2">
    <source>
        <dbReference type="EMBL" id="CAE27694.1"/>
    </source>
</evidence>
<gene>
    <name evidence="2" type="ordered locus">RPA2253</name>
</gene>
<feature type="compositionally biased region" description="Polar residues" evidence="1">
    <location>
        <begin position="231"/>
        <end position="240"/>
    </location>
</feature>